<evidence type="ECO:0000313" key="20">
    <source>
        <dbReference type="EMBL" id="AYN73559.1"/>
    </source>
</evidence>
<evidence type="ECO:0000259" key="18">
    <source>
        <dbReference type="Pfam" id="PF00662"/>
    </source>
</evidence>
<evidence type="ECO:0000256" key="12">
    <source>
        <dbReference type="ARBA" id="ARBA00023075"/>
    </source>
</evidence>
<feature type="transmembrane region" description="Helical" evidence="16">
    <location>
        <begin position="140"/>
        <end position="160"/>
    </location>
</feature>
<evidence type="ECO:0000256" key="8">
    <source>
        <dbReference type="ARBA" id="ARBA00022967"/>
    </source>
</evidence>
<feature type="transmembrane region" description="Helical" evidence="16">
    <location>
        <begin position="272"/>
        <end position="293"/>
    </location>
</feature>
<dbReference type="PANTHER" id="PTHR42829">
    <property type="entry name" value="NADH-UBIQUINONE OXIDOREDUCTASE CHAIN 5"/>
    <property type="match status" value="1"/>
</dbReference>
<keyword evidence="10 16" id="KW-1133">Transmembrane helix</keyword>
<feature type="transmembrane region" description="Helical" evidence="16">
    <location>
        <begin position="453"/>
        <end position="471"/>
    </location>
</feature>
<evidence type="ECO:0000256" key="10">
    <source>
        <dbReference type="ARBA" id="ARBA00022989"/>
    </source>
</evidence>
<dbReference type="GO" id="GO:0008137">
    <property type="term" value="F:NADH dehydrogenase (ubiquinone) activity"/>
    <property type="evidence" value="ECO:0007669"/>
    <property type="project" value="UniProtKB-EC"/>
</dbReference>
<dbReference type="EC" id="7.1.1.2" evidence="2 16"/>
<dbReference type="GO" id="GO:0005743">
    <property type="term" value="C:mitochondrial inner membrane"/>
    <property type="evidence" value="ECO:0007669"/>
    <property type="project" value="UniProtKB-SubCell"/>
</dbReference>
<keyword evidence="6 16" id="KW-0812">Transmembrane</keyword>
<evidence type="ECO:0000256" key="3">
    <source>
        <dbReference type="ARBA" id="ARBA00021096"/>
    </source>
</evidence>
<dbReference type="InterPro" id="IPR003945">
    <property type="entry name" value="NU5C-like"/>
</dbReference>
<feature type="transmembrane region" description="Helical" evidence="16">
    <location>
        <begin position="6"/>
        <end position="26"/>
    </location>
</feature>
<organism evidence="20">
    <name type="scientific">Pharomachrus auriceps</name>
    <name type="common">Golden-headed quetzal</name>
    <dbReference type="NCBI Taxonomy" id="59410"/>
    <lineage>
        <taxon>Eukaryota</taxon>
        <taxon>Metazoa</taxon>
        <taxon>Chordata</taxon>
        <taxon>Craniata</taxon>
        <taxon>Vertebrata</taxon>
        <taxon>Euteleostomi</taxon>
        <taxon>Archelosauria</taxon>
        <taxon>Archosauria</taxon>
        <taxon>Dinosauria</taxon>
        <taxon>Saurischia</taxon>
        <taxon>Theropoda</taxon>
        <taxon>Coelurosauria</taxon>
        <taxon>Aves</taxon>
        <taxon>Neognathae</taxon>
        <taxon>Neoaves</taxon>
        <taxon>Telluraves</taxon>
        <taxon>Coraciimorphae</taxon>
        <taxon>Trogoniformes</taxon>
        <taxon>Trogonidae</taxon>
        <taxon>Pharomachrus</taxon>
    </lineage>
</organism>
<keyword evidence="8" id="KW-1278">Translocase</keyword>
<dbReference type="InterPro" id="IPR001750">
    <property type="entry name" value="ND/Mrp_TM"/>
</dbReference>
<dbReference type="GO" id="GO:0015990">
    <property type="term" value="P:electron transport coupled proton transport"/>
    <property type="evidence" value="ECO:0007669"/>
    <property type="project" value="TreeGrafter"/>
</dbReference>
<comment type="function">
    <text evidence="16">Core subunit of the mitochondrial membrane respiratory chain NADH dehydrogenase (Complex I) which catalyzes electron transfer from NADH through the respiratory chain, using ubiquinone as an electron acceptor. Essential for the catalytic activity and assembly of complex I.</text>
</comment>
<feature type="transmembrane region" description="Helical" evidence="16">
    <location>
        <begin position="402"/>
        <end position="423"/>
    </location>
</feature>
<keyword evidence="14 16" id="KW-0472">Membrane</keyword>
<sequence length="604" mass="66425">MEIMLLNTSMLLTLAVILTPMILPLLTKTPNSPTSLTLTVKTAFLTSLVPTTLFMYSGMESITSCWEWKYIMNFKIPLSFKMDQYSMTFFPIALFVTWSILQFASWYMASEQHTTKFFSYLLMFLIAMLTLTIANNMFMLFIGWEGVGIMSFLLIGWWHGRPEANTAALQAVLYNRIGDIGLILSMAWLASTTNTWEIQQAFTQLQTPTLPLLGFILAATGKSAQFGLHPWLPAAMEGPTPVSALLHSSTMVVAGIFLLIRIHPMLENNHTALTLCLCSGALSTMFAATCAIAQNDIKKIIAFSTSSQLGLMMVTIGLNLPQLAFLHISTHAFFKAMLFLCSGSIIHNLDGEQDIRKMGGLQKTLPTTTSCLTIGNLALAGTPFLAGFYSKDLIIENLNTSYLNTWALLLTLLATSFTAAYSLRMTILTQTGSTRTSPTTSMNENNPMILEPITRLALGSITAGLLITSLIPPTKTPPMTMPFLMKTAAISVTTLGIILALELSNLTHNLNKPKQNIYLNFSSTLGYFNPLTHRLTSLNLLNSGQKIALHLIDLSWYKKMGPEGLANIQLLASKTSTTMHSGLIKTYLSSFALSILIFMSLQTS</sequence>
<evidence type="ECO:0000256" key="2">
    <source>
        <dbReference type="ARBA" id="ARBA00012944"/>
    </source>
</evidence>
<protein>
    <recommendedName>
        <fullName evidence="3 16">NADH-ubiquinone oxidoreductase chain 5</fullName>
        <ecNumber evidence="2 16">7.1.1.2</ecNumber>
    </recommendedName>
</protein>
<feature type="transmembrane region" description="Helical" evidence="16">
    <location>
        <begin position="117"/>
        <end position="134"/>
    </location>
</feature>
<comment type="catalytic activity">
    <reaction evidence="15 16">
        <text>a ubiquinone + NADH + 5 H(+)(in) = a ubiquinol + NAD(+) + 4 H(+)(out)</text>
        <dbReference type="Rhea" id="RHEA:29091"/>
        <dbReference type="Rhea" id="RHEA-COMP:9565"/>
        <dbReference type="Rhea" id="RHEA-COMP:9566"/>
        <dbReference type="ChEBI" id="CHEBI:15378"/>
        <dbReference type="ChEBI" id="CHEBI:16389"/>
        <dbReference type="ChEBI" id="CHEBI:17976"/>
        <dbReference type="ChEBI" id="CHEBI:57540"/>
        <dbReference type="ChEBI" id="CHEBI:57945"/>
        <dbReference type="EC" id="7.1.1.2"/>
    </reaction>
</comment>
<keyword evidence="4 16" id="KW-0813">Transport</keyword>
<keyword evidence="7" id="KW-0999">Mitochondrion inner membrane</keyword>
<keyword evidence="13 16" id="KW-0496">Mitochondrion</keyword>
<dbReference type="InterPro" id="IPR018393">
    <property type="entry name" value="NADHpl_OxRdtase_5_subgr"/>
</dbReference>
<evidence type="ECO:0000256" key="13">
    <source>
        <dbReference type="ARBA" id="ARBA00023128"/>
    </source>
</evidence>
<name>A0A3G2LKJ2_PHAAR</name>
<dbReference type="SMR" id="A0A3G2LKJ2"/>
<feature type="domain" description="NADH dehydrogenase subunit 5 C-terminal" evidence="19">
    <location>
        <begin position="421"/>
        <end position="600"/>
    </location>
</feature>
<feature type="domain" description="NADH:quinone oxidoreductase/Mrp antiporter transmembrane" evidence="17">
    <location>
        <begin position="134"/>
        <end position="414"/>
    </location>
</feature>
<gene>
    <name evidence="20" type="primary">ND5</name>
</gene>
<evidence type="ECO:0000259" key="17">
    <source>
        <dbReference type="Pfam" id="PF00361"/>
    </source>
</evidence>
<dbReference type="Pfam" id="PF06455">
    <property type="entry name" value="NADH5_C"/>
    <property type="match status" value="1"/>
</dbReference>
<dbReference type="AlphaFoldDB" id="A0A3G2LKJ2"/>
<keyword evidence="9" id="KW-0249">Electron transport</keyword>
<accession>A0A3G2LKJ2</accession>
<feature type="transmembrane region" description="Helical" evidence="16">
    <location>
        <begin position="244"/>
        <end position="266"/>
    </location>
</feature>
<dbReference type="InterPro" id="IPR010934">
    <property type="entry name" value="NADH_DH_su5_C"/>
</dbReference>
<feature type="transmembrane region" description="Helical" evidence="16">
    <location>
        <begin position="172"/>
        <end position="190"/>
    </location>
</feature>
<evidence type="ECO:0000256" key="11">
    <source>
        <dbReference type="ARBA" id="ARBA00023027"/>
    </source>
</evidence>
<evidence type="ECO:0000256" key="6">
    <source>
        <dbReference type="ARBA" id="ARBA00022692"/>
    </source>
</evidence>
<evidence type="ECO:0000256" key="16">
    <source>
        <dbReference type="RuleBase" id="RU003404"/>
    </source>
</evidence>
<dbReference type="InterPro" id="IPR001516">
    <property type="entry name" value="Proton_antipo_N"/>
</dbReference>
<comment type="similarity">
    <text evidence="16">Belongs to the complex I subunit 5 family.</text>
</comment>
<dbReference type="PRINTS" id="PR01434">
    <property type="entry name" value="NADHDHGNASE5"/>
</dbReference>
<evidence type="ECO:0000256" key="7">
    <source>
        <dbReference type="ARBA" id="ARBA00022792"/>
    </source>
</evidence>
<comment type="subcellular location">
    <subcellularLocation>
        <location evidence="1">Mitochondrion inner membrane</location>
        <topology evidence="1">Multi-pass membrane protein</topology>
    </subcellularLocation>
</comment>
<evidence type="ECO:0000256" key="15">
    <source>
        <dbReference type="ARBA" id="ARBA00049551"/>
    </source>
</evidence>
<geneLocation type="mitochondrion" evidence="20"/>
<evidence type="ECO:0000256" key="9">
    <source>
        <dbReference type="ARBA" id="ARBA00022982"/>
    </source>
</evidence>
<dbReference type="GO" id="GO:0003954">
    <property type="term" value="F:NADH dehydrogenase activity"/>
    <property type="evidence" value="ECO:0007669"/>
    <property type="project" value="TreeGrafter"/>
</dbReference>
<keyword evidence="12 16" id="KW-0830">Ubiquinone</keyword>
<keyword evidence="5" id="KW-0679">Respiratory chain</keyword>
<proteinExistence type="inferred from homology"/>
<evidence type="ECO:0000259" key="19">
    <source>
        <dbReference type="Pfam" id="PF06455"/>
    </source>
</evidence>
<evidence type="ECO:0000256" key="14">
    <source>
        <dbReference type="ARBA" id="ARBA00023136"/>
    </source>
</evidence>
<feature type="domain" description="NADH-Ubiquinone oxidoreductase (complex I) chain 5 N-terminal" evidence="18">
    <location>
        <begin position="68"/>
        <end position="118"/>
    </location>
</feature>
<dbReference type="NCBIfam" id="TIGR01974">
    <property type="entry name" value="NDH_I_L"/>
    <property type="match status" value="1"/>
</dbReference>
<feature type="transmembrane region" description="Helical" evidence="16">
    <location>
        <begin position="483"/>
        <end position="504"/>
    </location>
</feature>
<feature type="transmembrane region" description="Helical" evidence="16">
    <location>
        <begin position="85"/>
        <end position="105"/>
    </location>
</feature>
<dbReference type="Pfam" id="PF00662">
    <property type="entry name" value="Proton_antipo_N"/>
    <property type="match status" value="1"/>
</dbReference>
<feature type="transmembrane region" description="Helical" evidence="16">
    <location>
        <begin position="583"/>
        <end position="601"/>
    </location>
</feature>
<evidence type="ECO:0000256" key="1">
    <source>
        <dbReference type="ARBA" id="ARBA00004448"/>
    </source>
</evidence>
<dbReference type="EMBL" id="MK060140">
    <property type="protein sequence ID" value="AYN73559.1"/>
    <property type="molecule type" value="Genomic_DNA"/>
</dbReference>
<reference evidence="20" key="1">
    <citation type="journal article" date="2018" name="Mol. Phylogenet. Evol.">
        <title>What are the roles of taxon sampling and model fit in tests of cyto-nuclear discordance using avian mitogenomic data?</title>
        <authorList>
            <person name="Tamashiro R.A."/>
            <person name="White N.D."/>
            <person name="Braun M.J."/>
            <person name="Faircloth B.C."/>
            <person name="Braun E.L."/>
            <person name="Kimball R.T."/>
        </authorList>
    </citation>
    <scope>NUCLEOTIDE SEQUENCE</scope>
</reference>
<dbReference type="GO" id="GO:0042773">
    <property type="term" value="P:ATP synthesis coupled electron transport"/>
    <property type="evidence" value="ECO:0007669"/>
    <property type="project" value="InterPro"/>
</dbReference>
<feature type="transmembrane region" description="Helical" evidence="16">
    <location>
        <begin position="370"/>
        <end position="390"/>
    </location>
</feature>
<dbReference type="PANTHER" id="PTHR42829:SF2">
    <property type="entry name" value="NADH-UBIQUINONE OXIDOREDUCTASE CHAIN 5"/>
    <property type="match status" value="1"/>
</dbReference>
<dbReference type="Pfam" id="PF00361">
    <property type="entry name" value="Proton_antipo_M"/>
    <property type="match status" value="1"/>
</dbReference>
<feature type="transmembrane region" description="Helical" evidence="16">
    <location>
        <begin position="300"/>
        <end position="320"/>
    </location>
</feature>
<evidence type="ECO:0000256" key="5">
    <source>
        <dbReference type="ARBA" id="ARBA00022660"/>
    </source>
</evidence>
<keyword evidence="11 16" id="KW-0520">NAD</keyword>
<evidence type="ECO:0000256" key="4">
    <source>
        <dbReference type="ARBA" id="ARBA00022448"/>
    </source>
</evidence>